<gene>
    <name evidence="12" type="ORF">Tci_016458</name>
</gene>
<dbReference type="Gene3D" id="3.40.50.150">
    <property type="entry name" value="Vaccinia Virus protein VP39"/>
    <property type="match status" value="1"/>
</dbReference>
<dbReference type="InterPro" id="IPR008576">
    <property type="entry name" value="MeTrfase_NTM1"/>
</dbReference>
<dbReference type="GO" id="GO:0071885">
    <property type="term" value="F:N-terminal protein N-methyltransferase activity"/>
    <property type="evidence" value="ECO:0007669"/>
    <property type="project" value="UniProtKB-EC"/>
</dbReference>
<dbReference type="InterPro" id="IPR029063">
    <property type="entry name" value="SAM-dependent_MTases_sf"/>
</dbReference>
<evidence type="ECO:0000313" key="12">
    <source>
        <dbReference type="EMBL" id="GEU44480.1"/>
    </source>
</evidence>
<comment type="catalytic activity">
    <reaction evidence="9">
        <text>N-terminal L-prolyl-L-prolyl-L-lysyl-[protein] + 2 S-adenosyl-L-methionine = N-terminal N,N-dimethyl-L-prolyl-L-prolyl-L-lysyl-[protein] + 2 S-adenosyl-L-homocysteine + 2 H(+)</text>
        <dbReference type="Rhea" id="RHEA:54736"/>
        <dbReference type="Rhea" id="RHEA-COMP:13787"/>
        <dbReference type="Rhea" id="RHEA-COMP:13974"/>
        <dbReference type="ChEBI" id="CHEBI:15378"/>
        <dbReference type="ChEBI" id="CHEBI:57856"/>
        <dbReference type="ChEBI" id="CHEBI:59789"/>
        <dbReference type="ChEBI" id="CHEBI:138059"/>
        <dbReference type="ChEBI" id="CHEBI:138318"/>
        <dbReference type="EC" id="2.1.1.244"/>
    </reaction>
</comment>
<comment type="catalytic activity">
    <reaction evidence="8">
        <text>N-terminal L-seryl-L-prolyl-L-lysyl-[protein] + 3 S-adenosyl-L-methionine = N-terminal N,N,N-trimethyl-L-seryl-L-prolyl-L-lysyl-[protein] + 3 S-adenosyl-L-homocysteine + 3 H(+)</text>
        <dbReference type="Rhea" id="RHEA:54724"/>
        <dbReference type="Rhea" id="RHEA-COMP:13789"/>
        <dbReference type="Rhea" id="RHEA-COMP:13973"/>
        <dbReference type="ChEBI" id="CHEBI:15378"/>
        <dbReference type="ChEBI" id="CHEBI:57856"/>
        <dbReference type="ChEBI" id="CHEBI:59789"/>
        <dbReference type="ChEBI" id="CHEBI:138061"/>
        <dbReference type="ChEBI" id="CHEBI:138317"/>
        <dbReference type="EC" id="2.1.1.244"/>
    </reaction>
</comment>
<keyword evidence="2" id="KW-0489">Methyltransferase</keyword>
<evidence type="ECO:0000256" key="1">
    <source>
        <dbReference type="ARBA" id="ARBA00009059"/>
    </source>
</evidence>
<evidence type="ECO:0000256" key="2">
    <source>
        <dbReference type="ARBA" id="ARBA00022603"/>
    </source>
</evidence>
<evidence type="ECO:0000256" key="9">
    <source>
        <dbReference type="ARBA" id="ARBA00047885"/>
    </source>
</evidence>
<dbReference type="Pfam" id="PF05891">
    <property type="entry name" value="Methyltransf_PK"/>
    <property type="match status" value="1"/>
</dbReference>
<dbReference type="AlphaFoldDB" id="A0A6L2K6N3"/>
<dbReference type="EMBL" id="BKCJ010001851">
    <property type="protein sequence ID" value="GEU44480.1"/>
    <property type="molecule type" value="Genomic_DNA"/>
</dbReference>
<dbReference type="PANTHER" id="PTHR12753:SF0">
    <property type="entry name" value="ALPHA N-TERMINAL PROTEIN METHYLTRANSFERASE 1"/>
    <property type="match status" value="1"/>
</dbReference>
<comment type="catalytic activity">
    <reaction evidence="10">
        <text>N-terminal L-alanyl-L-prolyl-L-lysyl-[protein] + 3 S-adenosyl-L-methionine = N-terminal N,N,N-trimethyl-L-alanyl-L-prolyl-L-lysyl-[protein] + 3 S-adenosyl-L-homocysteine + 3 H(+)</text>
        <dbReference type="Rhea" id="RHEA:54712"/>
        <dbReference type="Rhea" id="RHEA-COMP:13785"/>
        <dbReference type="Rhea" id="RHEA-COMP:13971"/>
        <dbReference type="ChEBI" id="CHEBI:15378"/>
        <dbReference type="ChEBI" id="CHEBI:57856"/>
        <dbReference type="ChEBI" id="CHEBI:59789"/>
        <dbReference type="ChEBI" id="CHEBI:138057"/>
        <dbReference type="ChEBI" id="CHEBI:138315"/>
        <dbReference type="EC" id="2.1.1.244"/>
    </reaction>
</comment>
<evidence type="ECO:0000256" key="7">
    <source>
        <dbReference type="ARBA" id="ARBA00043129"/>
    </source>
</evidence>
<dbReference type="GO" id="GO:0032259">
    <property type="term" value="P:methylation"/>
    <property type="evidence" value="ECO:0007669"/>
    <property type="project" value="UniProtKB-KW"/>
</dbReference>
<evidence type="ECO:0000256" key="8">
    <source>
        <dbReference type="ARBA" id="ARBA00047306"/>
    </source>
</evidence>
<evidence type="ECO:0000256" key="3">
    <source>
        <dbReference type="ARBA" id="ARBA00022679"/>
    </source>
</evidence>
<feature type="chain" id="PRO_5026789465" description="Alpha N-terminal protein methyltransferase 1" evidence="11">
    <location>
        <begin position="22"/>
        <end position="123"/>
    </location>
</feature>
<organism evidence="12">
    <name type="scientific">Tanacetum cinerariifolium</name>
    <name type="common">Dalmatian daisy</name>
    <name type="synonym">Chrysanthemum cinerariifolium</name>
    <dbReference type="NCBI Taxonomy" id="118510"/>
    <lineage>
        <taxon>Eukaryota</taxon>
        <taxon>Viridiplantae</taxon>
        <taxon>Streptophyta</taxon>
        <taxon>Embryophyta</taxon>
        <taxon>Tracheophyta</taxon>
        <taxon>Spermatophyta</taxon>
        <taxon>Magnoliopsida</taxon>
        <taxon>eudicotyledons</taxon>
        <taxon>Gunneridae</taxon>
        <taxon>Pentapetalae</taxon>
        <taxon>asterids</taxon>
        <taxon>campanulids</taxon>
        <taxon>Asterales</taxon>
        <taxon>Asteraceae</taxon>
        <taxon>Asteroideae</taxon>
        <taxon>Anthemideae</taxon>
        <taxon>Anthemidinae</taxon>
        <taxon>Tanacetum</taxon>
    </lineage>
</organism>
<comment type="similarity">
    <text evidence="1">Belongs to the methyltransferase superfamily. NTM1 family.</text>
</comment>
<evidence type="ECO:0000256" key="11">
    <source>
        <dbReference type="SAM" id="SignalP"/>
    </source>
</evidence>
<dbReference type="PANTHER" id="PTHR12753">
    <property type="entry name" value="AD-003 - RELATED"/>
    <property type="match status" value="1"/>
</dbReference>
<proteinExistence type="inferred from homology"/>
<comment type="caution">
    <text evidence="12">The sequence shown here is derived from an EMBL/GenBank/DDBJ whole genome shotgun (WGS) entry which is preliminary data.</text>
</comment>
<protein>
    <recommendedName>
        <fullName evidence="6">Alpha N-terminal protein methyltransferase 1</fullName>
        <ecNumber evidence="5">2.1.1.244</ecNumber>
    </recommendedName>
    <alternativeName>
        <fullName evidence="7">X-Pro-Lys N-terminal protein methyltransferase 1</fullName>
    </alternativeName>
</protein>
<dbReference type="GO" id="GO:0005737">
    <property type="term" value="C:cytoplasm"/>
    <property type="evidence" value="ECO:0007669"/>
    <property type="project" value="TreeGrafter"/>
</dbReference>
<keyword evidence="11" id="KW-0732">Signal</keyword>
<reference evidence="12" key="1">
    <citation type="journal article" date="2019" name="Sci. Rep.">
        <title>Draft genome of Tanacetum cinerariifolium, the natural source of mosquito coil.</title>
        <authorList>
            <person name="Yamashiro T."/>
            <person name="Shiraishi A."/>
            <person name="Satake H."/>
            <person name="Nakayama K."/>
        </authorList>
    </citation>
    <scope>NUCLEOTIDE SEQUENCE</scope>
</reference>
<evidence type="ECO:0000256" key="4">
    <source>
        <dbReference type="ARBA" id="ARBA00022691"/>
    </source>
</evidence>
<evidence type="ECO:0000256" key="10">
    <source>
        <dbReference type="ARBA" id="ARBA00048167"/>
    </source>
</evidence>
<sequence>MFNFLARIRLLLLANTATNCGFGIGRVTKNLLILQREFTLDAGRHDVIWIQWYVGQLDDDDFVSFFKKAKAGPKPGGLFVLKENLVRSLLASRARGKIPEVESNEPNTAKFLHLKGRQENARG</sequence>
<keyword evidence="4" id="KW-0949">S-adenosyl-L-methionine</keyword>
<keyword evidence="3" id="KW-0808">Transferase</keyword>
<name>A0A6L2K6N3_TANCI</name>
<evidence type="ECO:0000256" key="5">
    <source>
        <dbReference type="ARBA" id="ARBA00039112"/>
    </source>
</evidence>
<accession>A0A6L2K6N3</accession>
<dbReference type="SUPFAM" id="SSF53335">
    <property type="entry name" value="S-adenosyl-L-methionine-dependent methyltransferases"/>
    <property type="match status" value="1"/>
</dbReference>
<feature type="signal peptide" evidence="11">
    <location>
        <begin position="1"/>
        <end position="21"/>
    </location>
</feature>
<dbReference type="EC" id="2.1.1.244" evidence="5"/>
<evidence type="ECO:0000256" key="6">
    <source>
        <dbReference type="ARBA" id="ARBA00039449"/>
    </source>
</evidence>